<dbReference type="RefSeq" id="WP_051314230.1">
    <property type="nucleotide sequence ID" value="NZ_AUBJ02000001.1"/>
</dbReference>
<dbReference type="Pfam" id="PF10821">
    <property type="entry name" value="DUF2567"/>
    <property type="match status" value="1"/>
</dbReference>
<feature type="transmembrane region" description="Helical" evidence="2">
    <location>
        <begin position="173"/>
        <end position="193"/>
    </location>
</feature>
<evidence type="ECO:0000313" key="4">
    <source>
        <dbReference type="Proteomes" id="UP000791080"/>
    </source>
</evidence>
<keyword evidence="4" id="KW-1185">Reference proteome</keyword>
<dbReference type="InterPro" id="IPR021213">
    <property type="entry name" value="DUF2567"/>
</dbReference>
<keyword evidence="2" id="KW-1133">Transmembrane helix</keyword>
<sequence length="204" mass="21264">MSRQPRSTGDVGPAHLPAVPPPGAGHVVAMPARRPRPPLVRPDLLPALNLLSLVALTGLPLGWLWSALAPPVRLRVLADGRLASLPAESYHRFDALALFVLLGLGAGVVTGFAAWSWRSRRGPVVLVAVVLGCLAAAWLANRIGTSFAMSRFPLADTVSAGATLVRPPELTTALALVAQPLGAALSYGMAVAWSGTDDLGRRRG</sequence>
<accession>A0ABT1JPP3</accession>
<name>A0ABT1JPP3_ACTCY</name>
<feature type="transmembrane region" description="Helical" evidence="2">
    <location>
        <begin position="122"/>
        <end position="140"/>
    </location>
</feature>
<feature type="region of interest" description="Disordered" evidence="1">
    <location>
        <begin position="1"/>
        <end position="30"/>
    </location>
</feature>
<evidence type="ECO:0000313" key="3">
    <source>
        <dbReference type="EMBL" id="MCP2334510.1"/>
    </source>
</evidence>
<dbReference type="Proteomes" id="UP000791080">
    <property type="component" value="Unassembled WGS sequence"/>
</dbReference>
<comment type="caution">
    <text evidence="3">The sequence shown here is derived from an EMBL/GenBank/DDBJ whole genome shotgun (WGS) entry which is preliminary data.</text>
</comment>
<reference evidence="3 4" key="1">
    <citation type="submission" date="2022-06" db="EMBL/GenBank/DDBJ databases">
        <title>Genomic Encyclopedia of Type Strains, Phase I: the one thousand microbial genomes (KMG-I) project.</title>
        <authorList>
            <person name="Kyrpides N."/>
        </authorList>
    </citation>
    <scope>NUCLEOTIDE SEQUENCE [LARGE SCALE GENOMIC DNA]</scope>
    <source>
        <strain evidence="3 4">DSM 43889</strain>
    </source>
</reference>
<feature type="transmembrane region" description="Helical" evidence="2">
    <location>
        <begin position="95"/>
        <end position="115"/>
    </location>
</feature>
<evidence type="ECO:0000256" key="2">
    <source>
        <dbReference type="SAM" id="Phobius"/>
    </source>
</evidence>
<keyword evidence="2" id="KW-0472">Membrane</keyword>
<evidence type="ECO:0000256" key="1">
    <source>
        <dbReference type="SAM" id="MobiDB-lite"/>
    </source>
</evidence>
<keyword evidence="2" id="KW-0812">Transmembrane</keyword>
<feature type="transmembrane region" description="Helical" evidence="2">
    <location>
        <begin position="44"/>
        <end position="65"/>
    </location>
</feature>
<dbReference type="EMBL" id="AUBJ02000001">
    <property type="protein sequence ID" value="MCP2334510.1"/>
    <property type="molecule type" value="Genomic_DNA"/>
</dbReference>
<evidence type="ECO:0008006" key="5">
    <source>
        <dbReference type="Google" id="ProtNLM"/>
    </source>
</evidence>
<protein>
    <recommendedName>
        <fullName evidence="5">DUF2567 domain-containing protein</fullName>
    </recommendedName>
</protein>
<organism evidence="3 4">
    <name type="scientific">Actinoalloteichus caeruleus DSM 43889</name>
    <dbReference type="NCBI Taxonomy" id="1120930"/>
    <lineage>
        <taxon>Bacteria</taxon>
        <taxon>Bacillati</taxon>
        <taxon>Actinomycetota</taxon>
        <taxon>Actinomycetes</taxon>
        <taxon>Pseudonocardiales</taxon>
        <taxon>Pseudonocardiaceae</taxon>
        <taxon>Actinoalloteichus</taxon>
        <taxon>Actinoalloteichus cyanogriseus</taxon>
    </lineage>
</organism>
<gene>
    <name evidence="3" type="ORF">G443_004780</name>
</gene>
<proteinExistence type="predicted"/>